<evidence type="ECO:0000259" key="2">
    <source>
        <dbReference type="PROSITE" id="PS50943"/>
    </source>
</evidence>
<dbReference type="Proteomes" id="UP000071778">
    <property type="component" value="Chromosome"/>
</dbReference>
<dbReference type="InterPro" id="IPR050807">
    <property type="entry name" value="TransReg_Diox_bact_type"/>
</dbReference>
<dbReference type="InterPro" id="IPR014710">
    <property type="entry name" value="RmlC-like_jellyroll"/>
</dbReference>
<organism evidence="3 4">
    <name type="scientific">Collimonas arenae</name>
    <dbReference type="NCBI Taxonomy" id="279058"/>
    <lineage>
        <taxon>Bacteria</taxon>
        <taxon>Pseudomonadati</taxon>
        <taxon>Pseudomonadota</taxon>
        <taxon>Betaproteobacteria</taxon>
        <taxon>Burkholderiales</taxon>
        <taxon>Oxalobacteraceae</taxon>
        <taxon>Collimonas</taxon>
    </lineage>
</organism>
<gene>
    <name evidence="3" type="ORF">CAter282_1671</name>
</gene>
<dbReference type="SUPFAM" id="SSF47413">
    <property type="entry name" value="lambda repressor-like DNA-binding domains"/>
    <property type="match status" value="1"/>
</dbReference>
<dbReference type="EMBL" id="CP013235">
    <property type="protein sequence ID" value="AMP09453.1"/>
    <property type="molecule type" value="Genomic_DNA"/>
</dbReference>
<dbReference type="PANTHER" id="PTHR46797:SF25">
    <property type="entry name" value="TRANSCRIPTIONAL REGULATOR"/>
    <property type="match status" value="1"/>
</dbReference>
<keyword evidence="1" id="KW-0238">DNA-binding</keyword>
<dbReference type="Pfam" id="PF07883">
    <property type="entry name" value="Cupin_2"/>
    <property type="match status" value="1"/>
</dbReference>
<feature type="domain" description="HTH cro/C1-type" evidence="2">
    <location>
        <begin position="30"/>
        <end position="84"/>
    </location>
</feature>
<dbReference type="InterPro" id="IPR013096">
    <property type="entry name" value="Cupin_2"/>
</dbReference>
<dbReference type="InterPro" id="IPR011051">
    <property type="entry name" value="RmlC_Cupin_sf"/>
</dbReference>
<dbReference type="Gene3D" id="2.60.120.10">
    <property type="entry name" value="Jelly Rolls"/>
    <property type="match status" value="1"/>
</dbReference>
<dbReference type="AlphaFoldDB" id="A0A127PP65"/>
<dbReference type="InterPro" id="IPR001387">
    <property type="entry name" value="Cro/C1-type_HTH"/>
</dbReference>
<dbReference type="PANTHER" id="PTHR46797">
    <property type="entry name" value="HTH-TYPE TRANSCRIPTIONAL REGULATOR"/>
    <property type="match status" value="1"/>
</dbReference>
<evidence type="ECO:0000256" key="1">
    <source>
        <dbReference type="ARBA" id="ARBA00023125"/>
    </source>
</evidence>
<dbReference type="CDD" id="cd02209">
    <property type="entry name" value="cupin_XRE_C"/>
    <property type="match status" value="1"/>
</dbReference>
<dbReference type="PATRIC" id="fig|279058.17.peg.1784"/>
<dbReference type="InterPro" id="IPR010982">
    <property type="entry name" value="Lambda_DNA-bd_dom_sf"/>
</dbReference>
<proteinExistence type="predicted"/>
<reference evidence="3 4" key="1">
    <citation type="submission" date="2015-11" db="EMBL/GenBank/DDBJ databases">
        <title>Exploring the genomic traits of fungus-feeding bacterial genus Collimonas.</title>
        <authorList>
            <person name="Song C."/>
            <person name="Schmidt R."/>
            <person name="de Jager V."/>
            <person name="Krzyzanowska D."/>
            <person name="Jongedijk E."/>
            <person name="Cankar K."/>
            <person name="Beekwilder J."/>
            <person name="van Veen A."/>
            <person name="de Boer W."/>
            <person name="van Veen J.A."/>
            <person name="Garbeva P."/>
        </authorList>
    </citation>
    <scope>NUCLEOTIDE SEQUENCE [LARGE SCALE GENOMIC DNA]</scope>
    <source>
        <strain evidence="3 4">Ter282</strain>
    </source>
</reference>
<dbReference type="GO" id="GO:0003677">
    <property type="term" value="F:DNA binding"/>
    <property type="evidence" value="ECO:0007669"/>
    <property type="project" value="UniProtKB-KW"/>
</dbReference>
<evidence type="ECO:0000313" key="3">
    <source>
        <dbReference type="EMBL" id="AMP09453.1"/>
    </source>
</evidence>
<dbReference type="Gene3D" id="1.10.260.40">
    <property type="entry name" value="lambda repressor-like DNA-binding domains"/>
    <property type="match status" value="1"/>
</dbReference>
<dbReference type="GO" id="GO:0003700">
    <property type="term" value="F:DNA-binding transcription factor activity"/>
    <property type="evidence" value="ECO:0007669"/>
    <property type="project" value="TreeGrafter"/>
</dbReference>
<dbReference type="PROSITE" id="PS50943">
    <property type="entry name" value="HTH_CROC1"/>
    <property type="match status" value="1"/>
</dbReference>
<dbReference type="Pfam" id="PF01381">
    <property type="entry name" value="HTH_3"/>
    <property type="match status" value="1"/>
</dbReference>
<protein>
    <submittedName>
        <fullName evidence="3">Helix-turn-helix family protein</fullName>
    </submittedName>
</protein>
<dbReference type="OrthoDB" id="9805356at2"/>
<dbReference type="CDD" id="cd00093">
    <property type="entry name" value="HTH_XRE"/>
    <property type="match status" value="1"/>
</dbReference>
<sequence length="224" mass="24541">MHDVSIAVKAMDQVQAGDKSMEMPQLGETIRARRHAVKKTLVQVATETGLTAGFISQLERNQTSSSITSLVVIAKALGVTIGDLIKQPAQLRPDTYRGQRQPYSVQSGRVKYERLSTVFPGSQVHSVKFTMPTGYKSEMVSHEGDEMVFVLSGKVGYTVGKDSYVLNVGDSLHFDANIPHSIESLPHENEASEVIWVGTVALFDGPQSAASEDREQLLRGTEFF</sequence>
<evidence type="ECO:0000313" key="4">
    <source>
        <dbReference type="Proteomes" id="UP000071778"/>
    </source>
</evidence>
<dbReference type="SMART" id="SM00530">
    <property type="entry name" value="HTH_XRE"/>
    <property type="match status" value="1"/>
</dbReference>
<keyword evidence="4" id="KW-1185">Reference proteome</keyword>
<accession>A0A127PP65</accession>
<name>A0A127PP65_9BURK</name>
<dbReference type="GO" id="GO:0005829">
    <property type="term" value="C:cytosol"/>
    <property type="evidence" value="ECO:0007669"/>
    <property type="project" value="TreeGrafter"/>
</dbReference>
<dbReference type="SUPFAM" id="SSF51182">
    <property type="entry name" value="RmlC-like cupins"/>
    <property type="match status" value="1"/>
</dbReference>